<sequence>MTQTTTQTGSGTKPGQMTAVMRAMNQATGPKVLRVGVVQGGKVIEERIIKQRTHVTIGPSEKSMFVTPNKNVPPSFRLFELVGNEYALNFLDGMAGRIALKTGVSDLASLKSQAKKVSLGQVQAFQVPLSDDARGKIVVGDTTFLFQFVAAPPPQPKPQLPASVRGGFVQSIDWTTTIIAAFSFLLHFGAVGTIYSDWMDPLVNDEVDVAQILETVRSLPPPPPVEQPKETNDQPTQASTAAAEAPKPSAGASAAKGAGGKISDTRASAIANELNQLDMQMLGALNAAGNATAGVLDRGDVPLGLLDNAAASGAGAGLGGIAGLNLGAAGGGTVRPGAAGGGGLANIGDTQAAAASSAQGAAKTVKGPTGSANVGGAAVSGGNVANASSVVAGMAAGFRRCYNRGLQADPTMKGSVRITAKIGPNGEVLSASPSGGGGLSGEVVSCVVARVQSAQFSPPEGGGATVVIPVSFVSQ</sequence>
<feature type="compositionally biased region" description="Low complexity" evidence="1">
    <location>
        <begin position="238"/>
        <end position="256"/>
    </location>
</feature>
<dbReference type="AlphaFoldDB" id="A0A4U1J9A5"/>
<dbReference type="OrthoDB" id="5392467at2"/>
<dbReference type="InterPro" id="IPR049806">
    <property type="entry name" value="MasK-like_C"/>
</dbReference>
<evidence type="ECO:0000256" key="1">
    <source>
        <dbReference type="SAM" id="MobiDB-lite"/>
    </source>
</evidence>
<organism evidence="2 3">
    <name type="scientific">Polyangium fumosum</name>
    <dbReference type="NCBI Taxonomy" id="889272"/>
    <lineage>
        <taxon>Bacteria</taxon>
        <taxon>Pseudomonadati</taxon>
        <taxon>Myxococcota</taxon>
        <taxon>Polyangia</taxon>
        <taxon>Polyangiales</taxon>
        <taxon>Polyangiaceae</taxon>
        <taxon>Polyangium</taxon>
    </lineage>
</organism>
<dbReference type="RefSeq" id="WP_136931352.1">
    <property type="nucleotide sequence ID" value="NZ_SSMQ01000025.1"/>
</dbReference>
<accession>A0A4U1J9A5</accession>
<evidence type="ECO:0000313" key="2">
    <source>
        <dbReference type="EMBL" id="TKD04383.1"/>
    </source>
</evidence>
<dbReference type="Proteomes" id="UP000309215">
    <property type="component" value="Unassembled WGS sequence"/>
</dbReference>
<comment type="caution">
    <text evidence="2">The sequence shown here is derived from an EMBL/GenBank/DDBJ whole genome shotgun (WGS) entry which is preliminary data.</text>
</comment>
<name>A0A4U1J9A5_9BACT</name>
<keyword evidence="3" id="KW-1185">Reference proteome</keyword>
<dbReference type="NCBIfam" id="NF033768">
    <property type="entry name" value="myxo_SS_tail"/>
    <property type="match status" value="1"/>
</dbReference>
<protein>
    <submittedName>
        <fullName evidence="2">AgmX/PglI C-terminal domain-containing protein</fullName>
    </submittedName>
</protein>
<gene>
    <name evidence="2" type="ORF">E8A74_23785</name>
</gene>
<dbReference type="EMBL" id="SSMQ01000025">
    <property type="protein sequence ID" value="TKD04383.1"/>
    <property type="molecule type" value="Genomic_DNA"/>
</dbReference>
<reference evidence="2 3" key="1">
    <citation type="submission" date="2019-04" db="EMBL/GenBank/DDBJ databases">
        <authorList>
            <person name="Li Y."/>
            <person name="Wang J."/>
        </authorList>
    </citation>
    <scope>NUCLEOTIDE SEQUENCE [LARGE SCALE GENOMIC DNA]</scope>
    <source>
        <strain evidence="2 3">DSM 14668</strain>
    </source>
</reference>
<feature type="region of interest" description="Disordered" evidence="1">
    <location>
        <begin position="217"/>
        <end position="260"/>
    </location>
</feature>
<proteinExistence type="predicted"/>
<evidence type="ECO:0000313" key="3">
    <source>
        <dbReference type="Proteomes" id="UP000309215"/>
    </source>
</evidence>